<dbReference type="Proteomes" id="UP000676336">
    <property type="component" value="Unassembled WGS sequence"/>
</dbReference>
<reference evidence="1" key="1">
    <citation type="submission" date="2021-02" db="EMBL/GenBank/DDBJ databases">
        <authorList>
            <person name="Nowell W R."/>
        </authorList>
    </citation>
    <scope>NUCLEOTIDE SEQUENCE</scope>
</reference>
<gene>
    <name evidence="1" type="ORF">SMN809_LOCUS81469</name>
</gene>
<evidence type="ECO:0000313" key="1">
    <source>
        <dbReference type="EMBL" id="CAF5219539.1"/>
    </source>
</evidence>
<accession>A0A8S3JLK1</accession>
<dbReference type="AlphaFoldDB" id="A0A8S3JLK1"/>
<proteinExistence type="predicted"/>
<sequence length="94" mass="10759">MFLSLVPAVTYHVSHCHQFPLTIDNFLLVARTTDSTAELSTLAERISIEINRWRSKDTGGENDAEIRATLNSYQYLKRLLSERLEKQAQIPILV</sequence>
<evidence type="ECO:0000313" key="2">
    <source>
        <dbReference type="Proteomes" id="UP000676336"/>
    </source>
</evidence>
<name>A0A8S3JLK1_9BILA</name>
<dbReference type="EMBL" id="CAJOBI010348428">
    <property type="protein sequence ID" value="CAF5219539.1"/>
    <property type="molecule type" value="Genomic_DNA"/>
</dbReference>
<comment type="caution">
    <text evidence="1">The sequence shown here is derived from an EMBL/GenBank/DDBJ whole genome shotgun (WGS) entry which is preliminary data.</text>
</comment>
<organism evidence="1 2">
    <name type="scientific">Rotaria magnacalcarata</name>
    <dbReference type="NCBI Taxonomy" id="392030"/>
    <lineage>
        <taxon>Eukaryota</taxon>
        <taxon>Metazoa</taxon>
        <taxon>Spiralia</taxon>
        <taxon>Gnathifera</taxon>
        <taxon>Rotifera</taxon>
        <taxon>Eurotatoria</taxon>
        <taxon>Bdelloidea</taxon>
        <taxon>Philodinida</taxon>
        <taxon>Philodinidae</taxon>
        <taxon>Rotaria</taxon>
    </lineage>
</organism>
<protein>
    <submittedName>
        <fullName evidence="1">Uncharacterized protein</fullName>
    </submittedName>
</protein>